<dbReference type="EMBL" id="JABSTR010000003">
    <property type="protein sequence ID" value="KAH9365543.1"/>
    <property type="molecule type" value="Genomic_DNA"/>
</dbReference>
<organism evidence="2 3">
    <name type="scientific">Haemaphysalis longicornis</name>
    <name type="common">Bush tick</name>
    <dbReference type="NCBI Taxonomy" id="44386"/>
    <lineage>
        <taxon>Eukaryota</taxon>
        <taxon>Metazoa</taxon>
        <taxon>Ecdysozoa</taxon>
        <taxon>Arthropoda</taxon>
        <taxon>Chelicerata</taxon>
        <taxon>Arachnida</taxon>
        <taxon>Acari</taxon>
        <taxon>Parasitiformes</taxon>
        <taxon>Ixodida</taxon>
        <taxon>Ixodoidea</taxon>
        <taxon>Ixodidae</taxon>
        <taxon>Haemaphysalinae</taxon>
        <taxon>Haemaphysalis</taxon>
    </lineage>
</organism>
<dbReference type="AlphaFoldDB" id="A0A9J6FRT1"/>
<dbReference type="GO" id="GO:0004497">
    <property type="term" value="F:monooxygenase activity"/>
    <property type="evidence" value="ECO:0007669"/>
    <property type="project" value="TreeGrafter"/>
</dbReference>
<dbReference type="InterPro" id="IPR050982">
    <property type="entry name" value="Auxin_biosynth/cation_transpt"/>
</dbReference>
<gene>
    <name evidence="2" type="ORF">HPB48_020583</name>
</gene>
<dbReference type="Proteomes" id="UP000821853">
    <property type="component" value="Unassembled WGS sequence"/>
</dbReference>
<dbReference type="VEuPathDB" id="VectorBase:HLOH_054449"/>
<dbReference type="GO" id="GO:0036503">
    <property type="term" value="P:ERAD pathway"/>
    <property type="evidence" value="ECO:0007669"/>
    <property type="project" value="TreeGrafter"/>
</dbReference>
<reference evidence="2 3" key="1">
    <citation type="journal article" date="2020" name="Cell">
        <title>Large-Scale Comparative Analyses of Tick Genomes Elucidate Their Genetic Diversity and Vector Capacities.</title>
        <authorList>
            <consortium name="Tick Genome and Microbiome Consortium (TIGMIC)"/>
            <person name="Jia N."/>
            <person name="Wang J."/>
            <person name="Shi W."/>
            <person name="Du L."/>
            <person name="Sun Y."/>
            <person name="Zhan W."/>
            <person name="Jiang J.F."/>
            <person name="Wang Q."/>
            <person name="Zhang B."/>
            <person name="Ji P."/>
            <person name="Bell-Sakyi L."/>
            <person name="Cui X.M."/>
            <person name="Yuan T.T."/>
            <person name="Jiang B.G."/>
            <person name="Yang W.F."/>
            <person name="Lam T.T."/>
            <person name="Chang Q.C."/>
            <person name="Ding S.J."/>
            <person name="Wang X.J."/>
            <person name="Zhu J.G."/>
            <person name="Ruan X.D."/>
            <person name="Zhao L."/>
            <person name="Wei J.T."/>
            <person name="Ye R.Z."/>
            <person name="Que T.C."/>
            <person name="Du C.H."/>
            <person name="Zhou Y.H."/>
            <person name="Cheng J.X."/>
            <person name="Dai P.F."/>
            <person name="Guo W.B."/>
            <person name="Han X.H."/>
            <person name="Huang E.J."/>
            <person name="Li L.F."/>
            <person name="Wei W."/>
            <person name="Gao Y.C."/>
            <person name="Liu J.Z."/>
            <person name="Shao H.Z."/>
            <person name="Wang X."/>
            <person name="Wang C.C."/>
            <person name="Yang T.C."/>
            <person name="Huo Q.B."/>
            <person name="Li W."/>
            <person name="Chen H.Y."/>
            <person name="Chen S.E."/>
            <person name="Zhou L.G."/>
            <person name="Ni X.B."/>
            <person name="Tian J.H."/>
            <person name="Sheng Y."/>
            <person name="Liu T."/>
            <person name="Pan Y.S."/>
            <person name="Xia L.Y."/>
            <person name="Li J."/>
            <person name="Zhao F."/>
            <person name="Cao W.C."/>
        </authorList>
    </citation>
    <scope>NUCLEOTIDE SEQUENCE [LARGE SCALE GENOMIC DNA]</scope>
    <source>
        <strain evidence="2">HaeL-2018</strain>
    </source>
</reference>
<dbReference type="PANTHER" id="PTHR43539">
    <property type="entry name" value="FLAVIN-BINDING MONOOXYGENASE-LIKE PROTEIN (AFU_ORTHOLOGUE AFUA_4G09220)"/>
    <property type="match status" value="1"/>
</dbReference>
<keyword evidence="1" id="KW-0560">Oxidoreductase</keyword>
<keyword evidence="3" id="KW-1185">Reference proteome</keyword>
<comment type="caution">
    <text evidence="2">The sequence shown here is derived from an EMBL/GenBank/DDBJ whole genome shotgun (WGS) entry which is preliminary data.</text>
</comment>
<dbReference type="GO" id="GO:0005788">
    <property type="term" value="C:endoplasmic reticulum lumen"/>
    <property type="evidence" value="ECO:0007669"/>
    <property type="project" value="TreeGrafter"/>
</dbReference>
<evidence type="ECO:0000313" key="2">
    <source>
        <dbReference type="EMBL" id="KAH9365543.1"/>
    </source>
</evidence>
<protein>
    <submittedName>
        <fullName evidence="2">Uncharacterized protein</fullName>
    </submittedName>
</protein>
<dbReference type="Gene3D" id="3.50.50.60">
    <property type="entry name" value="FAD/NAD(P)-binding domain"/>
    <property type="match status" value="1"/>
</dbReference>
<dbReference type="SUPFAM" id="SSF51905">
    <property type="entry name" value="FAD/NAD(P)-binding domain"/>
    <property type="match status" value="1"/>
</dbReference>
<dbReference type="OrthoDB" id="6479369at2759"/>
<dbReference type="GO" id="GO:0050660">
    <property type="term" value="F:flavin adenine dinucleotide binding"/>
    <property type="evidence" value="ECO:0007669"/>
    <property type="project" value="TreeGrafter"/>
</dbReference>
<dbReference type="PANTHER" id="PTHR43539:SF23">
    <property type="entry name" value="FAD-DEPENDENT OXIDOREDUCTASE DOMAIN-CONTAINING PROTEIN 2"/>
    <property type="match status" value="1"/>
</dbReference>
<sequence>MVKYLDEYRRKLDLRVQFDTEVRNVRRLPKATPTGHNFELADQRGDGYLCKYLLLANGMSRPNEPYFEGRDLTVGYENVSTDEADFEAKTVLILGGGNSAFETANHSLDGILEANLNILRLVRTPSGRLALHLRNDSSSTYAPPEDEYDVVVRCLGFTYDDRMFAP</sequence>
<evidence type="ECO:0000313" key="3">
    <source>
        <dbReference type="Proteomes" id="UP000821853"/>
    </source>
</evidence>
<dbReference type="InterPro" id="IPR036188">
    <property type="entry name" value="FAD/NAD-bd_sf"/>
</dbReference>
<dbReference type="Pfam" id="PF13738">
    <property type="entry name" value="Pyr_redox_3"/>
    <property type="match status" value="1"/>
</dbReference>
<accession>A0A9J6FRT1</accession>
<proteinExistence type="predicted"/>
<name>A0A9J6FRT1_HAELO</name>
<evidence type="ECO:0000256" key="1">
    <source>
        <dbReference type="ARBA" id="ARBA00023002"/>
    </source>
</evidence>